<dbReference type="AlphaFoldDB" id="A0A2H0PTF4"/>
<dbReference type="EMBL" id="PCXE01000060">
    <property type="protein sequence ID" value="PIR25343.1"/>
    <property type="molecule type" value="Genomic_DNA"/>
</dbReference>
<feature type="transmembrane region" description="Helical" evidence="1">
    <location>
        <begin position="27"/>
        <end position="49"/>
    </location>
</feature>
<dbReference type="Pfam" id="PF05137">
    <property type="entry name" value="PilN"/>
    <property type="match status" value="1"/>
</dbReference>
<sequence>MNDMETQQTFQQLPKTELGVSGTPKNLLFGSAMLLLVAAALYLFCAGYAKVAQDQAVSLDQEIQSTVASLSKDEVTKVLTLDSQIRQLRILLPQHIAASRIFDMLEQNTLPKVTFTSMSFNTDTGSLQLSGTAQSLQDVSLQAAAFKQIPEVKDVAIKDIGITKNASTFNFKLDISIARSFVLPK</sequence>
<evidence type="ECO:0000313" key="3">
    <source>
        <dbReference type="Proteomes" id="UP000236846"/>
    </source>
</evidence>
<evidence type="ECO:0000313" key="2">
    <source>
        <dbReference type="EMBL" id="PIR25343.1"/>
    </source>
</evidence>
<keyword evidence="1" id="KW-1133">Transmembrane helix</keyword>
<comment type="caution">
    <text evidence="2">The sequence shown here is derived from an EMBL/GenBank/DDBJ whole genome shotgun (WGS) entry which is preliminary data.</text>
</comment>
<protein>
    <submittedName>
        <fullName evidence="2">Uncharacterized protein</fullName>
    </submittedName>
</protein>
<organism evidence="2 3">
    <name type="scientific">Candidatus Brennerbacteria bacterium CG11_big_fil_rev_8_21_14_0_20_43_10</name>
    <dbReference type="NCBI Taxonomy" id="1974523"/>
    <lineage>
        <taxon>Bacteria</taxon>
        <taxon>Candidatus Brenneribacteriota</taxon>
    </lineage>
</organism>
<evidence type="ECO:0000256" key="1">
    <source>
        <dbReference type="SAM" id="Phobius"/>
    </source>
</evidence>
<keyword evidence="1" id="KW-0472">Membrane</keyword>
<keyword evidence="1" id="KW-0812">Transmembrane</keyword>
<gene>
    <name evidence="2" type="ORF">COV41_03080</name>
</gene>
<reference evidence="2 3" key="1">
    <citation type="submission" date="2017-09" db="EMBL/GenBank/DDBJ databases">
        <title>Depth-based differentiation of microbial function through sediment-hosted aquifers and enrichment of novel symbionts in the deep terrestrial subsurface.</title>
        <authorList>
            <person name="Probst A.J."/>
            <person name="Ladd B."/>
            <person name="Jarett J.K."/>
            <person name="Geller-Mcgrath D.E."/>
            <person name="Sieber C.M."/>
            <person name="Emerson J.B."/>
            <person name="Anantharaman K."/>
            <person name="Thomas B.C."/>
            <person name="Malmstrom R."/>
            <person name="Stieglmeier M."/>
            <person name="Klingl A."/>
            <person name="Woyke T."/>
            <person name="Ryan C.M."/>
            <person name="Banfield J.F."/>
        </authorList>
    </citation>
    <scope>NUCLEOTIDE SEQUENCE [LARGE SCALE GENOMIC DNA]</scope>
    <source>
        <strain evidence="2">CG11_big_fil_rev_8_21_14_0_20_43_10</strain>
    </source>
</reference>
<proteinExistence type="predicted"/>
<dbReference type="InterPro" id="IPR007813">
    <property type="entry name" value="PilN"/>
</dbReference>
<accession>A0A2H0PTF4</accession>
<dbReference type="Proteomes" id="UP000236846">
    <property type="component" value="Unassembled WGS sequence"/>
</dbReference>
<name>A0A2H0PTF4_9BACT</name>